<dbReference type="Pfam" id="PF00069">
    <property type="entry name" value="Pkinase"/>
    <property type="match status" value="2"/>
</dbReference>
<dbReference type="EC" id="2.7.11.1" evidence="1"/>
<dbReference type="InterPro" id="IPR004176">
    <property type="entry name" value="Clp_R_N"/>
</dbReference>
<dbReference type="PANTHER" id="PTHR24343">
    <property type="entry name" value="SERINE/THREONINE KINASE"/>
    <property type="match status" value="1"/>
</dbReference>
<evidence type="ECO:0000256" key="5">
    <source>
        <dbReference type="ARBA" id="ARBA00022777"/>
    </source>
</evidence>
<dbReference type="SMART" id="SM00220">
    <property type="entry name" value="S_TKc"/>
    <property type="match status" value="1"/>
</dbReference>
<protein>
    <recommendedName>
        <fullName evidence="1">non-specific serine/threonine protein kinase</fullName>
        <ecNumber evidence="1">2.7.11.1</ecNumber>
    </recommendedName>
</protein>
<feature type="compositionally biased region" description="Basic and acidic residues" evidence="11">
    <location>
        <begin position="303"/>
        <end position="322"/>
    </location>
</feature>
<dbReference type="Gene3D" id="1.10.1780.10">
    <property type="entry name" value="Clp, N-terminal domain"/>
    <property type="match status" value="1"/>
</dbReference>
<evidence type="ECO:0000259" key="12">
    <source>
        <dbReference type="PROSITE" id="PS50011"/>
    </source>
</evidence>
<feature type="domain" description="Clp R" evidence="13">
    <location>
        <begin position="107"/>
        <end position="254"/>
    </location>
</feature>
<dbReference type="InterPro" id="IPR011009">
    <property type="entry name" value="Kinase-like_dom_sf"/>
</dbReference>
<keyword evidence="5" id="KW-0418">Kinase</keyword>
<evidence type="ECO:0000256" key="9">
    <source>
        <dbReference type="PROSITE-ProRule" id="PRU01251"/>
    </source>
</evidence>
<evidence type="ECO:0000256" key="8">
    <source>
        <dbReference type="ARBA" id="ARBA00048679"/>
    </source>
</evidence>
<dbReference type="PROSITE" id="PS00108">
    <property type="entry name" value="PROTEIN_KINASE_ST"/>
    <property type="match status" value="1"/>
</dbReference>
<comment type="caution">
    <text evidence="14">The sequence shown here is derived from an EMBL/GenBank/DDBJ whole genome shotgun (WGS) entry which is preliminary data.</text>
</comment>
<dbReference type="PROSITE" id="PS51903">
    <property type="entry name" value="CLP_R"/>
    <property type="match status" value="1"/>
</dbReference>
<feature type="domain" description="Protein kinase" evidence="12">
    <location>
        <begin position="4"/>
        <end position="488"/>
    </location>
</feature>
<dbReference type="SUPFAM" id="SSF56112">
    <property type="entry name" value="Protein kinase-like (PK-like)"/>
    <property type="match status" value="1"/>
</dbReference>
<dbReference type="InterPro" id="IPR008271">
    <property type="entry name" value="Ser/Thr_kinase_AS"/>
</dbReference>
<evidence type="ECO:0000256" key="1">
    <source>
        <dbReference type="ARBA" id="ARBA00012513"/>
    </source>
</evidence>
<evidence type="ECO:0000256" key="11">
    <source>
        <dbReference type="SAM" id="MobiDB-lite"/>
    </source>
</evidence>
<dbReference type="InterPro" id="IPR017441">
    <property type="entry name" value="Protein_kinase_ATP_BS"/>
</dbReference>
<dbReference type="InterPro" id="IPR036628">
    <property type="entry name" value="Clp_N_dom_sf"/>
</dbReference>
<comment type="catalytic activity">
    <reaction evidence="7">
        <text>L-threonyl-[protein] + ATP = O-phospho-L-threonyl-[protein] + ADP + H(+)</text>
        <dbReference type="Rhea" id="RHEA:46608"/>
        <dbReference type="Rhea" id="RHEA-COMP:11060"/>
        <dbReference type="Rhea" id="RHEA-COMP:11605"/>
        <dbReference type="ChEBI" id="CHEBI:15378"/>
        <dbReference type="ChEBI" id="CHEBI:30013"/>
        <dbReference type="ChEBI" id="CHEBI:30616"/>
        <dbReference type="ChEBI" id="CHEBI:61977"/>
        <dbReference type="ChEBI" id="CHEBI:456216"/>
        <dbReference type="EC" id="2.7.11.1"/>
    </reaction>
</comment>
<evidence type="ECO:0000256" key="4">
    <source>
        <dbReference type="ARBA" id="ARBA00022741"/>
    </source>
</evidence>
<feature type="region of interest" description="Disordered" evidence="11">
    <location>
        <begin position="245"/>
        <end position="322"/>
    </location>
</feature>
<dbReference type="Proteomes" id="UP000541444">
    <property type="component" value="Unassembled WGS sequence"/>
</dbReference>
<dbReference type="Gene3D" id="3.30.200.20">
    <property type="entry name" value="Phosphorylase Kinase, domain 1"/>
    <property type="match status" value="1"/>
</dbReference>
<dbReference type="PROSITE" id="PS50011">
    <property type="entry name" value="PROTEIN_KINASE_DOM"/>
    <property type="match status" value="1"/>
</dbReference>
<dbReference type="GO" id="GO:0004674">
    <property type="term" value="F:protein serine/threonine kinase activity"/>
    <property type="evidence" value="ECO:0007669"/>
    <property type="project" value="UniProtKB-KW"/>
</dbReference>
<evidence type="ECO:0000313" key="15">
    <source>
        <dbReference type="Proteomes" id="UP000541444"/>
    </source>
</evidence>
<dbReference type="Pfam" id="PF02861">
    <property type="entry name" value="Clp_N"/>
    <property type="match status" value="1"/>
</dbReference>
<keyword evidence="4 10" id="KW-0547">Nucleotide-binding</keyword>
<reference evidence="14 15" key="1">
    <citation type="journal article" date="2020" name="IScience">
        <title>Genome Sequencing of the Endangered Kingdonia uniflora (Circaeasteraceae, Ranunculales) Reveals Potential Mechanisms of Evolutionary Specialization.</title>
        <authorList>
            <person name="Sun Y."/>
            <person name="Deng T."/>
            <person name="Zhang A."/>
            <person name="Moore M.J."/>
            <person name="Landis J.B."/>
            <person name="Lin N."/>
            <person name="Zhang H."/>
            <person name="Zhang X."/>
            <person name="Huang J."/>
            <person name="Zhang X."/>
            <person name="Sun H."/>
            <person name="Wang H."/>
        </authorList>
    </citation>
    <scope>NUCLEOTIDE SEQUENCE [LARGE SCALE GENOMIC DNA]</scope>
    <source>
        <strain evidence="14">TB1705</strain>
        <tissue evidence="14">Leaf</tissue>
    </source>
</reference>
<accession>A0A7J7N2K1</accession>
<evidence type="ECO:0000256" key="7">
    <source>
        <dbReference type="ARBA" id="ARBA00047899"/>
    </source>
</evidence>
<evidence type="ECO:0000256" key="2">
    <source>
        <dbReference type="ARBA" id="ARBA00022527"/>
    </source>
</evidence>
<comment type="catalytic activity">
    <reaction evidence="8">
        <text>L-seryl-[protein] + ATP = O-phospho-L-seryl-[protein] + ADP + H(+)</text>
        <dbReference type="Rhea" id="RHEA:17989"/>
        <dbReference type="Rhea" id="RHEA-COMP:9863"/>
        <dbReference type="Rhea" id="RHEA-COMP:11604"/>
        <dbReference type="ChEBI" id="CHEBI:15378"/>
        <dbReference type="ChEBI" id="CHEBI:29999"/>
        <dbReference type="ChEBI" id="CHEBI:30616"/>
        <dbReference type="ChEBI" id="CHEBI:83421"/>
        <dbReference type="ChEBI" id="CHEBI:456216"/>
        <dbReference type="EC" id="2.7.11.1"/>
    </reaction>
</comment>
<dbReference type="PANTHER" id="PTHR24343:SF376">
    <property type="entry name" value="SERINE_THREONINE-PROTEIN KINASE SRK2A-RELATED"/>
    <property type="match status" value="1"/>
</dbReference>
<dbReference type="Gene3D" id="1.10.510.10">
    <property type="entry name" value="Transferase(Phosphotransferase) domain 1"/>
    <property type="match status" value="1"/>
</dbReference>
<dbReference type="GO" id="GO:0005524">
    <property type="term" value="F:ATP binding"/>
    <property type="evidence" value="ECO:0007669"/>
    <property type="project" value="UniProtKB-UniRule"/>
</dbReference>
<evidence type="ECO:0000259" key="13">
    <source>
        <dbReference type="PROSITE" id="PS51903"/>
    </source>
</evidence>
<dbReference type="FunFam" id="1.10.510.10:FF:000132">
    <property type="entry name" value="Serine/threonine-protein kinase SRK2A"/>
    <property type="match status" value="1"/>
</dbReference>
<feature type="compositionally biased region" description="Basic and acidic residues" evidence="11">
    <location>
        <begin position="267"/>
        <end position="278"/>
    </location>
</feature>
<organism evidence="14 15">
    <name type="scientific">Kingdonia uniflora</name>
    <dbReference type="NCBI Taxonomy" id="39325"/>
    <lineage>
        <taxon>Eukaryota</taxon>
        <taxon>Viridiplantae</taxon>
        <taxon>Streptophyta</taxon>
        <taxon>Embryophyta</taxon>
        <taxon>Tracheophyta</taxon>
        <taxon>Spermatophyta</taxon>
        <taxon>Magnoliopsida</taxon>
        <taxon>Ranunculales</taxon>
        <taxon>Circaeasteraceae</taxon>
        <taxon>Kingdonia</taxon>
    </lineage>
</organism>
<dbReference type="OrthoDB" id="193931at2759"/>
<evidence type="ECO:0000256" key="10">
    <source>
        <dbReference type="PROSITE-ProRule" id="PRU10141"/>
    </source>
</evidence>
<dbReference type="InterPro" id="IPR000719">
    <property type="entry name" value="Prot_kinase_dom"/>
</dbReference>
<dbReference type="EMBL" id="JACGCM010001135">
    <property type="protein sequence ID" value="KAF6161284.1"/>
    <property type="molecule type" value="Genomic_DNA"/>
</dbReference>
<dbReference type="SUPFAM" id="SSF81923">
    <property type="entry name" value="Double Clp-N motif"/>
    <property type="match status" value="1"/>
</dbReference>
<dbReference type="AlphaFoldDB" id="A0A7J7N2K1"/>
<keyword evidence="15" id="KW-1185">Reference proteome</keyword>
<evidence type="ECO:0000256" key="3">
    <source>
        <dbReference type="ARBA" id="ARBA00022679"/>
    </source>
</evidence>
<keyword evidence="6 10" id="KW-0067">ATP-binding</keyword>
<sequence length="536" mass="60111">MEKYEDRGVLGKGNFGMAKLMQNKVTKEYVAVKLLNRGKKIDNNVEREILIHRSCRHPNITQFKEASFCFFCVFMMIIALDSNHLAIVMEYASGGELGKKSVTKAMFECATKEAKEVLKIAEKESRRVGHNHIGTEQILLGLIGESNGIAAKVFKTLGINLENVRIEVKIITGEGDGFLGAHELPYTPPAQQVLQHSLEEARKRGENLFGSEHLLLGLLREGEGVAAQVLKNLDADPNNVRTQASLYIPEKVGGEPGKSDPTGDENSDNRTNKGKADPVEDDESSNAADEKSGESGKSSTSVKDVKPNNVTDKDKSESNNIKYDEDQARKYFQQLISGIHYLHSMQICHRDLKLENTLLDLSGPTPQLKICDFGYAKSSLLHSRPKSTVGTAAYIAPEVFSQRQYNGKLADIWSCGVALYVMVVGKYPFNDPKDVMNYRKTMERIMAVDYEIPKEHFSKDGIDLLEKIFIVNPSKRITIREIKKHPFFTRDLPDDLSEENQAVYYVRDDPRYPLQSVDDIKNILEEAKTDPHISDL</sequence>
<feature type="binding site" evidence="10">
    <location>
        <position position="33"/>
    </location>
    <ligand>
        <name>ATP</name>
        <dbReference type="ChEBI" id="CHEBI:30616"/>
    </ligand>
</feature>
<gene>
    <name evidence="14" type="ORF">GIB67_009171</name>
</gene>
<keyword evidence="3" id="KW-0808">Transferase</keyword>
<keyword evidence="2" id="KW-0723">Serine/threonine-protein kinase</keyword>
<proteinExistence type="predicted"/>
<evidence type="ECO:0000256" key="6">
    <source>
        <dbReference type="ARBA" id="ARBA00022840"/>
    </source>
</evidence>
<name>A0A7J7N2K1_9MAGN</name>
<dbReference type="PROSITE" id="PS00107">
    <property type="entry name" value="PROTEIN_KINASE_ATP"/>
    <property type="match status" value="1"/>
</dbReference>
<evidence type="ECO:0000313" key="14">
    <source>
        <dbReference type="EMBL" id="KAF6161284.1"/>
    </source>
</evidence>
<keyword evidence="9" id="KW-0677">Repeat</keyword>